<protein>
    <submittedName>
        <fullName evidence="2">Uncharacterized protein</fullName>
    </submittedName>
</protein>
<reference evidence="2 3" key="1">
    <citation type="journal article" date="2012" name="BMC Genomics">
        <title>Comparative genomic analysis of human infective Trypanosoma cruzi lineages with the bat-restricted subspecies T. cruzi marinkellei.</title>
        <authorList>
            <person name="Franzen O."/>
            <person name="Talavera-Lopez C."/>
            <person name="Ochaya S."/>
            <person name="Butler C.E."/>
            <person name="Messenger L.A."/>
            <person name="Lewis M.D."/>
            <person name="Llewellyn M.S."/>
            <person name="Marinkelle C.J."/>
            <person name="Tyler K.M."/>
            <person name="Miles M.A."/>
            <person name="Andersson B."/>
        </authorList>
    </citation>
    <scope>NUCLEOTIDE SEQUENCE [LARGE SCALE GENOMIC DNA]</scope>
    <source>
        <strain evidence="2 3">B7</strain>
    </source>
</reference>
<accession>K2NMT5</accession>
<comment type="caution">
    <text evidence="2">The sequence shown here is derived from an EMBL/GenBank/DDBJ whole genome shotgun (WGS) entry which is preliminary data.</text>
</comment>
<feature type="compositionally biased region" description="Basic and acidic residues" evidence="1">
    <location>
        <begin position="219"/>
        <end position="243"/>
    </location>
</feature>
<dbReference type="EMBL" id="AHKC01012397">
    <property type="protein sequence ID" value="EKF30157.1"/>
    <property type="molecule type" value="Genomic_DNA"/>
</dbReference>
<keyword evidence="3" id="KW-1185">Reference proteome</keyword>
<dbReference type="OrthoDB" id="244886at2759"/>
<feature type="region of interest" description="Disordered" evidence="1">
    <location>
        <begin position="57"/>
        <end position="310"/>
    </location>
</feature>
<feature type="compositionally biased region" description="Polar residues" evidence="1">
    <location>
        <begin position="155"/>
        <end position="173"/>
    </location>
</feature>
<dbReference type="AlphaFoldDB" id="K2NMT5"/>
<organism evidence="2 3">
    <name type="scientific">Trypanosoma cruzi marinkellei</name>
    <dbReference type="NCBI Taxonomy" id="85056"/>
    <lineage>
        <taxon>Eukaryota</taxon>
        <taxon>Discoba</taxon>
        <taxon>Euglenozoa</taxon>
        <taxon>Kinetoplastea</taxon>
        <taxon>Metakinetoplastina</taxon>
        <taxon>Trypanosomatida</taxon>
        <taxon>Trypanosomatidae</taxon>
        <taxon>Trypanosoma</taxon>
        <taxon>Schizotrypanum</taxon>
    </lineage>
</organism>
<name>K2NMT5_TRYCR</name>
<feature type="compositionally biased region" description="Low complexity" evidence="1">
    <location>
        <begin position="277"/>
        <end position="288"/>
    </location>
</feature>
<sequence>MDIHTRDDPFAYGYGNGYGVVDNVETLDGLFSSTAPDKSSQEVGVLEKKQNFLPLLQSKDTPGFCLPPRKSPSPPLDDNENKKDGDGNVKNATNNNNNNNTAADVVTRHTRMSLPKSDATRPLARSPEGSPRGGRGTAAGNVGRLSIKNRISFPYTKQNGLRESSTHPRQQPLSKALLEEANENDITMDAPPNGRRVSTRKIFFNATATKAQHNAVKRPGGEDGKRKNYFARERARAIAEKDTATTIPGVPGEASIRKKHPTVSDTPMSKGKKALKSTSTTPMTVSSPNKSKNNKRDSIQPLRKTESWVEKQQDMMEQHLMAHEIAPTEDRKHPPLHASEIDNDGTSVPPSVKDHQKPPKSREKSDSLDHGYEDERTAFRRSFHTELWDTLIEVSGEKMITSRSEEYGMERTNREEISRESTDDIQEMHDQIDELVSTSAEAMVRLRLFSAAEKRWPEIEMWAAAPLLMVTPPPNPNSSTAGVIEYAGEQLELDWNLHNVIAQVFHEDRPQNLTYPEKMPLELEKTKTKRRPRTPRSFYGVKGTRKSPDWFRHALGDIKRVNSVDLDAIDAAEVSKKISHSRVR</sequence>
<feature type="region of interest" description="Disordered" evidence="1">
    <location>
        <begin position="327"/>
        <end position="372"/>
    </location>
</feature>
<feature type="compositionally biased region" description="Low complexity" evidence="1">
    <location>
        <begin position="88"/>
        <end position="105"/>
    </location>
</feature>
<gene>
    <name evidence="2" type="ORF">MOQ_006038</name>
</gene>
<feature type="compositionally biased region" description="Basic and acidic residues" evidence="1">
    <location>
        <begin position="352"/>
        <end position="372"/>
    </location>
</feature>
<proteinExistence type="predicted"/>
<evidence type="ECO:0000256" key="1">
    <source>
        <dbReference type="SAM" id="MobiDB-lite"/>
    </source>
</evidence>
<evidence type="ECO:0000313" key="2">
    <source>
        <dbReference type="EMBL" id="EKF30157.1"/>
    </source>
</evidence>
<dbReference type="Proteomes" id="UP000007350">
    <property type="component" value="Unassembled WGS sequence"/>
</dbReference>
<evidence type="ECO:0000313" key="3">
    <source>
        <dbReference type="Proteomes" id="UP000007350"/>
    </source>
</evidence>
<feature type="compositionally biased region" description="Basic and acidic residues" evidence="1">
    <location>
        <begin position="294"/>
        <end position="310"/>
    </location>
</feature>